<feature type="region of interest" description="Disordered" evidence="1">
    <location>
        <begin position="1"/>
        <end position="26"/>
    </location>
</feature>
<organism evidence="2 3">
    <name type="scientific">Glomus cerebriforme</name>
    <dbReference type="NCBI Taxonomy" id="658196"/>
    <lineage>
        <taxon>Eukaryota</taxon>
        <taxon>Fungi</taxon>
        <taxon>Fungi incertae sedis</taxon>
        <taxon>Mucoromycota</taxon>
        <taxon>Glomeromycotina</taxon>
        <taxon>Glomeromycetes</taxon>
        <taxon>Glomerales</taxon>
        <taxon>Glomeraceae</taxon>
        <taxon>Glomus</taxon>
    </lineage>
</organism>
<evidence type="ECO:0000313" key="3">
    <source>
        <dbReference type="Proteomes" id="UP000265703"/>
    </source>
</evidence>
<dbReference type="OrthoDB" id="2356414at2759"/>
<accession>A0A397TKV1</accession>
<gene>
    <name evidence="2" type="ORF">C1645_749326</name>
</gene>
<name>A0A397TKV1_9GLOM</name>
<dbReference type="Proteomes" id="UP000265703">
    <property type="component" value="Unassembled WGS sequence"/>
</dbReference>
<sequence>MNANRRSSNTNSHSSATSLSPSEQFLENADVSSQKSIYSEVPNNSPNQNFIHTLPSDLSNQNFTLTAEAFDSLDFNIYNPNLFLNDDILDNNLLMTIPSEKRNSQSFPKSKFTENSSSSLNAELGKFDFDWQNDTFFTNFFDTANEPRFDTLSDIKALENNSTDNDINSFTSVQETDIISNQSSLNQTPNSVATNDLGFLDPSSSTSIKNNNKRPYTNIMDEQSSLSVSIINKKPKFIQNQKNKLNINRRKSIPAVDTIVNSFNRPFMSQTDTITYNMTANTEIPVKVEKILPQSTIITSTLSSSNAILRVNRPEFFHQMNIRLSTLAQFIKQSFHQQTDYVDLLEHLYPLLKFECQQIQRLIDLTDFKSLNFPKNLGQYSENDIENDTVNFIPDHITDYKFPLKVQKDGNEGFRAVSALLNNNEQLHEELRVRVVLEMVNRIDRNRRIFEKHTEEISANGGNITTTSVYEGYFQKNTIELLSNFELSTNSPEYASYTWKIESLNTCINGTLIGVPQLCILANILKATIRIIYPDKENRYFNTPIKCKGNSKRMFHFLIYNPLYKLQFPIPPIERYYIAPLVRQSDIFFKVLIEESLTQPIQLQSQQLDLKVYDYHQ</sequence>
<keyword evidence="3" id="KW-1185">Reference proteome</keyword>
<comment type="caution">
    <text evidence="2">The sequence shown here is derived from an EMBL/GenBank/DDBJ whole genome shotgun (WGS) entry which is preliminary data.</text>
</comment>
<dbReference type="EMBL" id="QKYT01000013">
    <property type="protein sequence ID" value="RIA98608.1"/>
    <property type="molecule type" value="Genomic_DNA"/>
</dbReference>
<proteinExistence type="predicted"/>
<feature type="compositionally biased region" description="Low complexity" evidence="1">
    <location>
        <begin position="1"/>
        <end position="22"/>
    </location>
</feature>
<evidence type="ECO:0000256" key="1">
    <source>
        <dbReference type="SAM" id="MobiDB-lite"/>
    </source>
</evidence>
<dbReference type="Gene3D" id="3.90.70.80">
    <property type="match status" value="1"/>
</dbReference>
<reference evidence="2 3" key="1">
    <citation type="submission" date="2018-06" db="EMBL/GenBank/DDBJ databases">
        <title>Comparative genomics reveals the genomic features of Rhizophagus irregularis, R. cerebriforme, R. diaphanum and Gigaspora rosea, and their symbiotic lifestyle signature.</title>
        <authorList>
            <person name="Morin E."/>
            <person name="San Clemente H."/>
            <person name="Chen E.C.H."/>
            <person name="De La Providencia I."/>
            <person name="Hainaut M."/>
            <person name="Kuo A."/>
            <person name="Kohler A."/>
            <person name="Murat C."/>
            <person name="Tang N."/>
            <person name="Roy S."/>
            <person name="Loubradou J."/>
            <person name="Henrissat B."/>
            <person name="Grigoriev I.V."/>
            <person name="Corradi N."/>
            <person name="Roux C."/>
            <person name="Martin F.M."/>
        </authorList>
    </citation>
    <scope>NUCLEOTIDE SEQUENCE [LARGE SCALE GENOMIC DNA]</scope>
    <source>
        <strain evidence="2 3">DAOM 227022</strain>
    </source>
</reference>
<evidence type="ECO:0000313" key="2">
    <source>
        <dbReference type="EMBL" id="RIA98608.1"/>
    </source>
</evidence>
<protein>
    <submittedName>
        <fullName evidence="2">Uncharacterized protein</fullName>
    </submittedName>
</protein>
<feature type="region of interest" description="Disordered" evidence="1">
    <location>
        <begin position="31"/>
        <end position="50"/>
    </location>
</feature>
<dbReference type="AlphaFoldDB" id="A0A397TKV1"/>